<gene>
    <name evidence="13" type="ORF">RJ641_012857</name>
</gene>
<dbReference type="Gene3D" id="1.20.1050.40">
    <property type="entry name" value="Endopeptidase. Chain P, domain 1"/>
    <property type="match status" value="1"/>
</dbReference>
<keyword evidence="3" id="KW-0963">Cytoplasm</keyword>
<keyword evidence="5 9" id="KW-0479">Metal-binding</keyword>
<keyword evidence="11" id="KW-0472">Membrane</keyword>
<evidence type="ECO:0000313" key="14">
    <source>
        <dbReference type="Proteomes" id="UP001370490"/>
    </source>
</evidence>
<dbReference type="AlphaFoldDB" id="A0AAN8Z4H3"/>
<sequence length="653" mass="74216">MEEERRREKTALAAKPKKVDGNLIAFAGAAALIVIAVNIGIAVIKSRHNKKKRKDLPGSNVRVNLSASEILKLADRIIANSKKVHDSVASVPLDKVSYTNVIAPLADLESQQFPLVQSCIFPKLVTYSDDVRKASGEAERRIDAHVSMCRKREDVYRVIKAFAARREWMNPETEQYIQCLVRDFERNGLNLTLTKREELQRLKAQIDELSMQYVQILSNDGSFLLFDATELQGLPQEFLESLEKVEKGKMKVTLRSNHVLPVLEACKVGKTRRMLASAYGQRCGEVSLSVLEKLVQMRHKFAQLLGYSNYANYIVDVRMAKTSSKVFDFLEDISASLNDLAARELQILKDLKKKEEGEVPFGIEDLTYYVKRFEERQFNLDFGVIKQYFPVNLVISGMFKINQDLFGLRFEEIIDADVWHQDIHLYSVLDLSSSELLGYFYLDLYSRAGKYGHTCVLPLQNGSLLPNGSRQIPVSLLIAQFQKEDGGHSGLLRFSEVTNLFHEFGHVDITKPIKDETCKSLQRWRHSFSALKLKQEIIHSAENVNFVELFKHLHSQVMLDLPMLEGINPASCFPRSAIGYEGACYSRIWSEAFAADIFASKFSDNLQNQFIGMQFRNKVLALGGAKDPVVIISDFLGREPSIRPFLDKLEWNL</sequence>
<dbReference type="Pfam" id="PF01432">
    <property type="entry name" value="Peptidase_M3"/>
    <property type="match status" value="2"/>
</dbReference>
<keyword evidence="4 9" id="KW-0645">Protease</keyword>
<dbReference type="SUPFAM" id="SSF55486">
    <property type="entry name" value="Metalloproteases ('zincins'), catalytic domain"/>
    <property type="match status" value="1"/>
</dbReference>
<dbReference type="EMBL" id="JBAMMX010000019">
    <property type="protein sequence ID" value="KAK6922350.1"/>
    <property type="molecule type" value="Genomic_DNA"/>
</dbReference>
<evidence type="ECO:0000313" key="13">
    <source>
        <dbReference type="EMBL" id="KAK6922350.1"/>
    </source>
</evidence>
<evidence type="ECO:0000256" key="9">
    <source>
        <dbReference type="RuleBase" id="RU003435"/>
    </source>
</evidence>
<reference evidence="13 14" key="1">
    <citation type="submission" date="2023-12" db="EMBL/GenBank/DDBJ databases">
        <title>A high-quality genome assembly for Dillenia turbinata (Dilleniales).</title>
        <authorList>
            <person name="Chanderbali A."/>
        </authorList>
    </citation>
    <scope>NUCLEOTIDE SEQUENCE [LARGE SCALE GENOMIC DNA]</scope>
    <source>
        <strain evidence="13">LSX21</strain>
        <tissue evidence="13">Leaf</tissue>
    </source>
</reference>
<evidence type="ECO:0000256" key="2">
    <source>
        <dbReference type="ARBA" id="ARBA00006040"/>
    </source>
</evidence>
<feature type="coiled-coil region" evidence="10">
    <location>
        <begin position="192"/>
        <end position="219"/>
    </location>
</feature>
<keyword evidence="11" id="KW-1133">Transmembrane helix</keyword>
<dbReference type="GO" id="GO:0005737">
    <property type="term" value="C:cytoplasm"/>
    <property type="evidence" value="ECO:0007669"/>
    <property type="project" value="UniProtKB-SubCell"/>
</dbReference>
<evidence type="ECO:0000256" key="10">
    <source>
        <dbReference type="SAM" id="Coils"/>
    </source>
</evidence>
<comment type="similarity">
    <text evidence="2 9">Belongs to the peptidase M3 family.</text>
</comment>
<dbReference type="CDD" id="cd06455">
    <property type="entry name" value="M3A_TOP"/>
    <property type="match status" value="1"/>
</dbReference>
<keyword evidence="7 9" id="KW-0862">Zinc</keyword>
<dbReference type="InterPro" id="IPR001567">
    <property type="entry name" value="Pept_M3A_M3B_dom"/>
</dbReference>
<evidence type="ECO:0000256" key="4">
    <source>
        <dbReference type="ARBA" id="ARBA00022670"/>
    </source>
</evidence>
<dbReference type="GO" id="GO:0006508">
    <property type="term" value="P:proteolysis"/>
    <property type="evidence" value="ECO:0007669"/>
    <property type="project" value="UniProtKB-KW"/>
</dbReference>
<dbReference type="InterPro" id="IPR045090">
    <property type="entry name" value="Pept_M3A_M3B"/>
</dbReference>
<comment type="caution">
    <text evidence="13">The sequence shown here is derived from an EMBL/GenBank/DDBJ whole genome shotgun (WGS) entry which is preliminary data.</text>
</comment>
<keyword evidence="11" id="KW-0812">Transmembrane</keyword>
<protein>
    <submittedName>
        <fullName evidence="13">Peptidase M3A/M3B catalytic domain</fullName>
    </submittedName>
</protein>
<evidence type="ECO:0000256" key="1">
    <source>
        <dbReference type="ARBA" id="ARBA00004496"/>
    </source>
</evidence>
<dbReference type="FunFam" id="1.20.1050.40:FF:000001">
    <property type="entry name" value="Thimet oligopeptidase 1"/>
    <property type="match status" value="1"/>
</dbReference>
<evidence type="ECO:0000256" key="7">
    <source>
        <dbReference type="ARBA" id="ARBA00022833"/>
    </source>
</evidence>
<dbReference type="InterPro" id="IPR024080">
    <property type="entry name" value="Neurolysin/TOP_N"/>
</dbReference>
<comment type="subcellular location">
    <subcellularLocation>
        <location evidence="1">Cytoplasm</location>
    </subcellularLocation>
</comment>
<feature type="transmembrane region" description="Helical" evidence="11">
    <location>
        <begin position="23"/>
        <end position="44"/>
    </location>
</feature>
<evidence type="ECO:0000256" key="11">
    <source>
        <dbReference type="SAM" id="Phobius"/>
    </source>
</evidence>
<name>A0AAN8Z4H3_9MAGN</name>
<evidence type="ECO:0000256" key="6">
    <source>
        <dbReference type="ARBA" id="ARBA00022801"/>
    </source>
</evidence>
<evidence type="ECO:0000256" key="5">
    <source>
        <dbReference type="ARBA" id="ARBA00022723"/>
    </source>
</evidence>
<dbReference type="GO" id="GO:0046872">
    <property type="term" value="F:metal ion binding"/>
    <property type="evidence" value="ECO:0007669"/>
    <property type="project" value="UniProtKB-UniRule"/>
</dbReference>
<feature type="domain" description="Peptidase M3A/M3B catalytic" evidence="12">
    <location>
        <begin position="545"/>
        <end position="649"/>
    </location>
</feature>
<keyword evidence="14" id="KW-1185">Reference proteome</keyword>
<evidence type="ECO:0000256" key="3">
    <source>
        <dbReference type="ARBA" id="ARBA00022490"/>
    </source>
</evidence>
<keyword evidence="8 9" id="KW-0482">Metalloprotease</keyword>
<dbReference type="PANTHER" id="PTHR11804">
    <property type="entry name" value="PROTEASE M3 THIMET OLIGOPEPTIDASE-RELATED"/>
    <property type="match status" value="1"/>
</dbReference>
<proteinExistence type="inferred from homology"/>
<dbReference type="Proteomes" id="UP001370490">
    <property type="component" value="Unassembled WGS sequence"/>
</dbReference>
<organism evidence="13 14">
    <name type="scientific">Dillenia turbinata</name>
    <dbReference type="NCBI Taxonomy" id="194707"/>
    <lineage>
        <taxon>Eukaryota</taxon>
        <taxon>Viridiplantae</taxon>
        <taxon>Streptophyta</taxon>
        <taxon>Embryophyta</taxon>
        <taxon>Tracheophyta</taxon>
        <taxon>Spermatophyta</taxon>
        <taxon>Magnoliopsida</taxon>
        <taxon>eudicotyledons</taxon>
        <taxon>Gunneridae</taxon>
        <taxon>Pentapetalae</taxon>
        <taxon>Dilleniales</taxon>
        <taxon>Dilleniaceae</taxon>
        <taxon>Dillenia</taxon>
    </lineage>
</organism>
<evidence type="ECO:0000256" key="8">
    <source>
        <dbReference type="ARBA" id="ARBA00023049"/>
    </source>
</evidence>
<dbReference type="GO" id="GO:0004222">
    <property type="term" value="F:metalloendopeptidase activity"/>
    <property type="evidence" value="ECO:0007669"/>
    <property type="project" value="InterPro"/>
</dbReference>
<feature type="domain" description="Peptidase M3A/M3B catalytic" evidence="12">
    <location>
        <begin position="263"/>
        <end position="507"/>
    </location>
</feature>
<accession>A0AAN8Z4H3</accession>
<dbReference type="GO" id="GO:0006518">
    <property type="term" value="P:peptide metabolic process"/>
    <property type="evidence" value="ECO:0007669"/>
    <property type="project" value="TreeGrafter"/>
</dbReference>
<dbReference type="Gene3D" id="1.10.1370.10">
    <property type="entry name" value="Neurolysin, domain 3"/>
    <property type="match status" value="2"/>
</dbReference>
<dbReference type="InterPro" id="IPR024077">
    <property type="entry name" value="Neurolysin/TOP_dom2"/>
</dbReference>
<comment type="cofactor">
    <cofactor evidence="9">
        <name>Zn(2+)</name>
        <dbReference type="ChEBI" id="CHEBI:29105"/>
    </cofactor>
    <text evidence="9">Binds 1 zinc ion.</text>
</comment>
<keyword evidence="6 9" id="KW-0378">Hydrolase</keyword>
<evidence type="ECO:0000259" key="12">
    <source>
        <dbReference type="Pfam" id="PF01432"/>
    </source>
</evidence>
<keyword evidence="10" id="KW-0175">Coiled coil</keyword>
<dbReference type="PANTHER" id="PTHR11804:SF82">
    <property type="entry name" value="THIMET OLIGOPEPTIDASE-RELATED"/>
    <property type="match status" value="1"/>
</dbReference>